<gene>
    <name evidence="1" type="ORF">K490DRAFT_68920</name>
</gene>
<keyword evidence="2" id="KW-1185">Reference proteome</keyword>
<dbReference type="Proteomes" id="UP000799776">
    <property type="component" value="Unassembled WGS sequence"/>
</dbReference>
<sequence length="509" mass="58526">MTTVQDQVLHTAEMSTLIEVDSEAGGQKKVLEEVAKYGPLPPGWAACCKHDDEPVLYCFGNQELIPGTHEFAIAHHPNSPKAHNYFSEPRSVEEPSTFKDRPIELETRLRRPPPLCYIAHDWLWTRSPFAQAAVWKSLQMMAVATGSQYPDRDEVARLIRAHVVQHRQEMEDFDTGRDEDLFKHCSNERFLGEMARALGRSVIVAQQVGSDHEDWPVVDSRHRTYRPVYFRWLAAPFQDIHPPVFIGRFKGSWYALRARDAETYQVISSKQADFEAVWHHLVNRGLNITLDGLLRILAYVRQTFSGNPDIRYYDSYILKVAKRAVGSGPLRNEGSYVVDANWLRRAFMVTENKTARSFAVLHEELWQSRVRLDEKGDELDDSHELGAEPTWEDKKILAELGRDWECRKKSTDDIFDLKKFKLDGFSYQPPSELPSTSDVYDHFTDPAEPVRSNCSLLRQSMGFSVPSSFSVDEEMMAFGDGTFQWEEKEMMKIAGFCSYLGCYEKHEVI</sequence>
<dbReference type="AlphaFoldDB" id="A0A9P4HPZ8"/>
<organism evidence="1 2">
    <name type="scientific">Saccharata proteae CBS 121410</name>
    <dbReference type="NCBI Taxonomy" id="1314787"/>
    <lineage>
        <taxon>Eukaryota</taxon>
        <taxon>Fungi</taxon>
        <taxon>Dikarya</taxon>
        <taxon>Ascomycota</taxon>
        <taxon>Pezizomycotina</taxon>
        <taxon>Dothideomycetes</taxon>
        <taxon>Dothideomycetes incertae sedis</taxon>
        <taxon>Botryosphaeriales</taxon>
        <taxon>Saccharataceae</taxon>
        <taxon>Saccharata</taxon>
    </lineage>
</organism>
<evidence type="ECO:0000313" key="2">
    <source>
        <dbReference type="Proteomes" id="UP000799776"/>
    </source>
</evidence>
<evidence type="ECO:0000313" key="1">
    <source>
        <dbReference type="EMBL" id="KAF2084311.1"/>
    </source>
</evidence>
<proteinExistence type="predicted"/>
<dbReference type="EMBL" id="ML978743">
    <property type="protein sequence ID" value="KAF2084311.1"/>
    <property type="molecule type" value="Genomic_DNA"/>
</dbReference>
<comment type="caution">
    <text evidence="1">The sequence shown here is derived from an EMBL/GenBank/DDBJ whole genome shotgun (WGS) entry which is preliminary data.</text>
</comment>
<accession>A0A9P4HPZ8</accession>
<protein>
    <submittedName>
        <fullName evidence="1">Uncharacterized protein</fullName>
    </submittedName>
</protein>
<name>A0A9P4HPZ8_9PEZI</name>
<reference evidence="1" key="1">
    <citation type="journal article" date="2020" name="Stud. Mycol.">
        <title>101 Dothideomycetes genomes: a test case for predicting lifestyles and emergence of pathogens.</title>
        <authorList>
            <person name="Haridas S."/>
            <person name="Albert R."/>
            <person name="Binder M."/>
            <person name="Bloem J."/>
            <person name="Labutti K."/>
            <person name="Salamov A."/>
            <person name="Andreopoulos B."/>
            <person name="Baker S."/>
            <person name="Barry K."/>
            <person name="Bills G."/>
            <person name="Bluhm B."/>
            <person name="Cannon C."/>
            <person name="Castanera R."/>
            <person name="Culley D."/>
            <person name="Daum C."/>
            <person name="Ezra D."/>
            <person name="Gonzalez J."/>
            <person name="Henrissat B."/>
            <person name="Kuo A."/>
            <person name="Liang C."/>
            <person name="Lipzen A."/>
            <person name="Lutzoni F."/>
            <person name="Magnuson J."/>
            <person name="Mondo S."/>
            <person name="Nolan M."/>
            <person name="Ohm R."/>
            <person name="Pangilinan J."/>
            <person name="Park H.-J."/>
            <person name="Ramirez L."/>
            <person name="Alfaro M."/>
            <person name="Sun H."/>
            <person name="Tritt A."/>
            <person name="Yoshinaga Y."/>
            <person name="Zwiers L.-H."/>
            <person name="Turgeon B."/>
            <person name="Goodwin S."/>
            <person name="Spatafora J."/>
            <person name="Crous P."/>
            <person name="Grigoriev I."/>
        </authorList>
    </citation>
    <scope>NUCLEOTIDE SEQUENCE</scope>
    <source>
        <strain evidence="1">CBS 121410</strain>
    </source>
</reference>